<dbReference type="GO" id="GO:0005525">
    <property type="term" value="F:GTP binding"/>
    <property type="evidence" value="ECO:0007669"/>
    <property type="project" value="UniProtKB-KW"/>
</dbReference>
<keyword evidence="4" id="KW-1185">Reference proteome</keyword>
<feature type="non-terminal residue" evidence="3">
    <location>
        <position position="120"/>
    </location>
</feature>
<dbReference type="Pfam" id="PF00071">
    <property type="entry name" value="Ras"/>
    <property type="match status" value="1"/>
</dbReference>
<comment type="caution">
    <text evidence="3">The sequence shown here is derived from an EMBL/GenBank/DDBJ whole genome shotgun (WGS) entry which is preliminary data.</text>
</comment>
<name>A0A0T6BF26_9SCAR</name>
<dbReference type="Proteomes" id="UP000051574">
    <property type="component" value="Unassembled WGS sequence"/>
</dbReference>
<gene>
    <name evidence="3" type="ORF">AMK59_1720</name>
</gene>
<dbReference type="PANTHER" id="PTHR47977">
    <property type="entry name" value="RAS-RELATED PROTEIN RAB"/>
    <property type="match status" value="1"/>
</dbReference>
<dbReference type="InterPro" id="IPR050227">
    <property type="entry name" value="Rab"/>
</dbReference>
<reference evidence="3 4" key="1">
    <citation type="submission" date="2015-09" db="EMBL/GenBank/DDBJ databases">
        <title>Draft genome of the scarab beetle Oryctes borbonicus.</title>
        <authorList>
            <person name="Meyer J.M."/>
            <person name="Markov G.V."/>
            <person name="Baskaran P."/>
            <person name="Herrmann M."/>
            <person name="Sommer R.J."/>
            <person name="Roedelsperger C."/>
        </authorList>
    </citation>
    <scope>NUCLEOTIDE SEQUENCE [LARGE SCALE GENOMIC DNA]</scope>
    <source>
        <strain evidence="3">OB123</strain>
        <tissue evidence="3">Whole animal</tissue>
    </source>
</reference>
<evidence type="ECO:0000313" key="3">
    <source>
        <dbReference type="EMBL" id="KRT85495.1"/>
    </source>
</evidence>
<keyword evidence="1" id="KW-0547">Nucleotide-binding</keyword>
<sequence length="120" mass="13809">FDFTNISTLSSCKKWLDEALEAGNVDPFIFLVGTKRDLISEATYENIEESALKIAKYLKAEYWATSSKTAENINKFFFRIAALTFDRCITRERENSNVVIDSEMISFKNNPQRNGNFQCN</sequence>
<dbReference type="EMBL" id="LJIG01001445">
    <property type="protein sequence ID" value="KRT85495.1"/>
    <property type="molecule type" value="Genomic_DNA"/>
</dbReference>
<evidence type="ECO:0008006" key="5">
    <source>
        <dbReference type="Google" id="ProtNLM"/>
    </source>
</evidence>
<dbReference type="AlphaFoldDB" id="A0A0T6BF26"/>
<evidence type="ECO:0000256" key="1">
    <source>
        <dbReference type="ARBA" id="ARBA00022741"/>
    </source>
</evidence>
<keyword evidence="2" id="KW-0342">GTP-binding</keyword>
<evidence type="ECO:0000256" key="2">
    <source>
        <dbReference type="ARBA" id="ARBA00023134"/>
    </source>
</evidence>
<proteinExistence type="predicted"/>
<dbReference type="InterPro" id="IPR001806">
    <property type="entry name" value="Small_GTPase"/>
</dbReference>
<organism evidence="3 4">
    <name type="scientific">Oryctes borbonicus</name>
    <dbReference type="NCBI Taxonomy" id="1629725"/>
    <lineage>
        <taxon>Eukaryota</taxon>
        <taxon>Metazoa</taxon>
        <taxon>Ecdysozoa</taxon>
        <taxon>Arthropoda</taxon>
        <taxon>Hexapoda</taxon>
        <taxon>Insecta</taxon>
        <taxon>Pterygota</taxon>
        <taxon>Neoptera</taxon>
        <taxon>Endopterygota</taxon>
        <taxon>Coleoptera</taxon>
        <taxon>Polyphaga</taxon>
        <taxon>Scarabaeiformia</taxon>
        <taxon>Scarabaeidae</taxon>
        <taxon>Dynastinae</taxon>
        <taxon>Oryctes</taxon>
    </lineage>
</organism>
<feature type="non-terminal residue" evidence="3">
    <location>
        <position position="1"/>
    </location>
</feature>
<dbReference type="GO" id="GO:0003924">
    <property type="term" value="F:GTPase activity"/>
    <property type="evidence" value="ECO:0007669"/>
    <property type="project" value="InterPro"/>
</dbReference>
<dbReference type="SUPFAM" id="SSF52540">
    <property type="entry name" value="P-loop containing nucleoside triphosphate hydrolases"/>
    <property type="match status" value="1"/>
</dbReference>
<dbReference type="OrthoDB" id="413584at2759"/>
<protein>
    <recommendedName>
        <fullName evidence="5">ADP ribosylation factor</fullName>
    </recommendedName>
</protein>
<evidence type="ECO:0000313" key="4">
    <source>
        <dbReference type="Proteomes" id="UP000051574"/>
    </source>
</evidence>
<dbReference type="Gene3D" id="3.40.50.300">
    <property type="entry name" value="P-loop containing nucleotide triphosphate hydrolases"/>
    <property type="match status" value="1"/>
</dbReference>
<dbReference type="InterPro" id="IPR027417">
    <property type="entry name" value="P-loop_NTPase"/>
</dbReference>
<dbReference type="PROSITE" id="PS51419">
    <property type="entry name" value="RAB"/>
    <property type="match status" value="1"/>
</dbReference>
<accession>A0A0T6BF26</accession>